<dbReference type="EMBL" id="CP032412">
    <property type="protein sequence ID" value="AYB43860.1"/>
    <property type="molecule type" value="Genomic_DNA"/>
</dbReference>
<evidence type="ECO:0000313" key="1">
    <source>
        <dbReference type="EMBL" id="AYB43860.1"/>
    </source>
</evidence>
<reference evidence="1 2" key="1">
    <citation type="submission" date="2018-09" db="EMBL/GenBank/DDBJ databases">
        <title>Genome Sequence of Paenibacillus lautus Strain E7593-69, Azo Dye-Degrading Bacteria, Isolated from Commercial Tattoo Inks.</title>
        <authorList>
            <person name="Nho S.W."/>
            <person name="Kim S.-J."/>
            <person name="Kweon O."/>
            <person name="Cerniglia C.E."/>
        </authorList>
    </citation>
    <scope>NUCLEOTIDE SEQUENCE [LARGE SCALE GENOMIC DNA]</scope>
    <source>
        <strain evidence="1 2">E7593-69</strain>
    </source>
</reference>
<dbReference type="Proteomes" id="UP000266552">
    <property type="component" value="Chromosome"/>
</dbReference>
<sequence length="182" mass="21539">MDLYLYHYYDAATGPFQNLSALSIEKAMQVQRRLKQNKNWFASQRADDYMIIRRDLEARTRALFTAKGGKPTKDYPHYMTLGPCEWIKKWYPNGKEVRILLDEMDPETMSFTYGDLFPTMRHQDDKPYRGKVYVKNEILQLVDEFGWPQDWNKDGRHGPERYIEVQVCDDRALGPFIKSQIG</sequence>
<name>A0A385TH16_PAELA</name>
<organism evidence="1 2">
    <name type="scientific">Paenibacillus lautus</name>
    <name type="common">Bacillus lautus</name>
    <dbReference type="NCBI Taxonomy" id="1401"/>
    <lineage>
        <taxon>Bacteria</taxon>
        <taxon>Bacillati</taxon>
        <taxon>Bacillota</taxon>
        <taxon>Bacilli</taxon>
        <taxon>Bacillales</taxon>
        <taxon>Paenibacillaceae</taxon>
        <taxon>Paenibacillus</taxon>
    </lineage>
</organism>
<gene>
    <name evidence="1" type="ORF">D5F53_11370</name>
</gene>
<proteinExistence type="predicted"/>
<protein>
    <submittedName>
        <fullName evidence="1">Uncharacterized protein</fullName>
    </submittedName>
</protein>
<evidence type="ECO:0000313" key="2">
    <source>
        <dbReference type="Proteomes" id="UP000266552"/>
    </source>
</evidence>
<dbReference type="KEGG" id="plw:D5F53_11370"/>
<dbReference type="RefSeq" id="WP_119847779.1">
    <property type="nucleotide sequence ID" value="NZ_CP032412.1"/>
</dbReference>
<dbReference type="AlphaFoldDB" id="A0A385TH16"/>
<accession>A0A385TH16</accession>
<keyword evidence="2" id="KW-1185">Reference proteome</keyword>